<name>A0A4Y8L6Z7_9BACT</name>
<evidence type="ECO:0000313" key="2">
    <source>
        <dbReference type="Proteomes" id="UP000297861"/>
    </source>
</evidence>
<dbReference type="OrthoDB" id="998120at2"/>
<dbReference type="RefSeq" id="WP_134436112.1">
    <property type="nucleotide sequence ID" value="NZ_SOML01000004.1"/>
</dbReference>
<sequence length="282" mass="32410">MKKYLYIIPILSLLIVLSCKSNKPFTEVKPSYTEAEKILVDSILQYGLDHEALYTLLGDLKPMSSLISYRFPLANTDTLKKTNANVVDRKSQGKYLDRLYSIQQALNKMNFPDLRFVLIPYKASQGDKRLMQLSVVRVSVLDSLLKAKESFFGQFGLVPGADPAIVVSTIENADRYERNRGYGYLFGYPDYAVDFFIDAAVNSKKNKELSSREFFQIPVYAGNKGYFVYVYPKEHKLNLANDSILYFKAQKTLTTYKKIRNNYLNADSTVRAHQLITDYYKH</sequence>
<organism evidence="1 2">
    <name type="scientific">Dysgonomonas capnocytophagoides</name>
    <dbReference type="NCBI Taxonomy" id="45254"/>
    <lineage>
        <taxon>Bacteria</taxon>
        <taxon>Pseudomonadati</taxon>
        <taxon>Bacteroidota</taxon>
        <taxon>Bacteroidia</taxon>
        <taxon>Bacteroidales</taxon>
        <taxon>Dysgonomonadaceae</taxon>
        <taxon>Dysgonomonas</taxon>
    </lineage>
</organism>
<evidence type="ECO:0000313" key="1">
    <source>
        <dbReference type="EMBL" id="TFD96830.1"/>
    </source>
</evidence>
<reference evidence="1 2" key="1">
    <citation type="submission" date="2019-03" db="EMBL/GenBank/DDBJ databases">
        <title>San Antonio Military Medical Center submission to MRSN (WRAIR), pending publication.</title>
        <authorList>
            <person name="Blyth D.M."/>
            <person name="Mccarthy S.L."/>
            <person name="Schall S.E."/>
            <person name="Stam J.A."/>
            <person name="Ong A.C."/>
            <person name="Mcgann P.T."/>
        </authorList>
    </citation>
    <scope>NUCLEOTIDE SEQUENCE [LARGE SCALE GENOMIC DNA]</scope>
    <source>
        <strain evidence="1 2">MRSN571793</strain>
    </source>
</reference>
<accession>A0A4Y8L6Z7</accession>
<evidence type="ECO:0008006" key="3">
    <source>
        <dbReference type="Google" id="ProtNLM"/>
    </source>
</evidence>
<dbReference type="PROSITE" id="PS51257">
    <property type="entry name" value="PROKAR_LIPOPROTEIN"/>
    <property type="match status" value="1"/>
</dbReference>
<dbReference type="AlphaFoldDB" id="A0A4Y8L6Z7"/>
<protein>
    <recommendedName>
        <fullName evidence="3">Lipoprotein</fullName>
    </recommendedName>
</protein>
<keyword evidence="2" id="KW-1185">Reference proteome</keyword>
<dbReference type="EMBL" id="SOML01000004">
    <property type="protein sequence ID" value="TFD96830.1"/>
    <property type="molecule type" value="Genomic_DNA"/>
</dbReference>
<comment type="caution">
    <text evidence="1">The sequence shown here is derived from an EMBL/GenBank/DDBJ whole genome shotgun (WGS) entry which is preliminary data.</text>
</comment>
<gene>
    <name evidence="1" type="ORF">E2605_08415</name>
</gene>
<proteinExistence type="predicted"/>
<dbReference type="Proteomes" id="UP000297861">
    <property type="component" value="Unassembled WGS sequence"/>
</dbReference>